<proteinExistence type="predicted"/>
<dbReference type="PATRIC" id="fig|1329909.3.peg.2515"/>
<dbReference type="Proteomes" id="UP000015525">
    <property type="component" value="Unassembled WGS sequence"/>
</dbReference>
<sequence>MTDIRRGKGGNGVNRRFIDWIWNIRGSLPLIPGQSSDDAFGRLDPLFQEPGTSHERTADTLTFRKKNQAAQDKMSVFDAGVLQIQKSAPGCVLHYRLKSRALLFCFLAPLLFLGFAQAAVTIGELEKASAPAAEEKKPEKNMELPQHPIDKFLGAPTPEKPKKDKDAEDKDKPSPTAAYVFAGLFAILYVAGRILEDRLVKSLFRKRLLGV</sequence>
<feature type="transmembrane region" description="Helical" evidence="2">
    <location>
        <begin position="101"/>
        <end position="120"/>
    </location>
</feature>
<dbReference type="EMBL" id="ATHO01000110">
    <property type="protein sequence ID" value="EQB05326.1"/>
    <property type="molecule type" value="Genomic_DNA"/>
</dbReference>
<feature type="compositionally biased region" description="Basic and acidic residues" evidence="1">
    <location>
        <begin position="159"/>
        <end position="173"/>
    </location>
</feature>
<feature type="region of interest" description="Disordered" evidence="1">
    <location>
        <begin position="130"/>
        <end position="173"/>
    </location>
</feature>
<evidence type="ECO:0000313" key="4">
    <source>
        <dbReference type="Proteomes" id="UP000015525"/>
    </source>
</evidence>
<keyword evidence="2" id="KW-0472">Membrane</keyword>
<reference evidence="3 4" key="1">
    <citation type="journal article" date="2013" name="Genome Announc.">
        <title>Draft Genome Sequence of Sphingobium quisquiliarum Strain P25T, a Novel Hexachlorocyclohexane (HCH)-Degrading Bacterium Isolated from an HCH Dumpsite.</title>
        <authorList>
            <person name="Kumar Singh A."/>
            <person name="Sangwan N."/>
            <person name="Sharma A."/>
            <person name="Gupta V."/>
            <person name="Khurana J.P."/>
            <person name="Lal R."/>
        </authorList>
    </citation>
    <scope>NUCLEOTIDE SEQUENCE [LARGE SCALE GENOMIC DNA]</scope>
    <source>
        <strain evidence="3 4">P25</strain>
    </source>
</reference>
<comment type="caution">
    <text evidence="3">The sequence shown here is derived from an EMBL/GenBank/DDBJ whole genome shotgun (WGS) entry which is preliminary data.</text>
</comment>
<name>T0GND2_9SPHN</name>
<organism evidence="3 4">
    <name type="scientific">Sphingobium quisquiliarum P25</name>
    <dbReference type="NCBI Taxonomy" id="1329909"/>
    <lineage>
        <taxon>Bacteria</taxon>
        <taxon>Pseudomonadati</taxon>
        <taxon>Pseudomonadota</taxon>
        <taxon>Alphaproteobacteria</taxon>
        <taxon>Sphingomonadales</taxon>
        <taxon>Sphingomonadaceae</taxon>
        <taxon>Sphingobium</taxon>
    </lineage>
</organism>
<protein>
    <submittedName>
        <fullName evidence="3">Uncharacterized protein</fullName>
    </submittedName>
</protein>
<dbReference type="AlphaFoldDB" id="T0GND2"/>
<accession>T0GND2</accession>
<feature type="transmembrane region" description="Helical" evidence="2">
    <location>
        <begin position="176"/>
        <end position="195"/>
    </location>
</feature>
<evidence type="ECO:0000313" key="3">
    <source>
        <dbReference type="EMBL" id="EQB05326.1"/>
    </source>
</evidence>
<keyword evidence="2" id="KW-1133">Transmembrane helix</keyword>
<feature type="compositionally biased region" description="Basic and acidic residues" evidence="1">
    <location>
        <begin position="133"/>
        <end position="142"/>
    </location>
</feature>
<gene>
    <name evidence="3" type="ORF">L288_13010</name>
</gene>
<evidence type="ECO:0000256" key="1">
    <source>
        <dbReference type="SAM" id="MobiDB-lite"/>
    </source>
</evidence>
<evidence type="ECO:0000256" key="2">
    <source>
        <dbReference type="SAM" id="Phobius"/>
    </source>
</evidence>
<keyword evidence="4" id="KW-1185">Reference proteome</keyword>
<keyword evidence="2" id="KW-0812">Transmembrane</keyword>